<protein>
    <recommendedName>
        <fullName evidence="1">Pyridoxamine 5'-phosphate oxidase N-terminal domain-containing protein</fullName>
    </recommendedName>
</protein>
<accession>A0A1I3W2P8</accession>
<dbReference type="PANTHER" id="PTHR42815">
    <property type="entry name" value="FAD-BINDING, PUTATIVE (AFU_ORTHOLOGUE AFUA_6G07600)-RELATED"/>
    <property type="match status" value="1"/>
</dbReference>
<evidence type="ECO:0000259" key="1">
    <source>
        <dbReference type="Pfam" id="PF01243"/>
    </source>
</evidence>
<dbReference type="InterPro" id="IPR012349">
    <property type="entry name" value="Split_barrel_FMN-bd"/>
</dbReference>
<dbReference type="STRING" id="45496.SAMN04488079_1043"/>
<name>A0A1I3W2P8_9GAMM</name>
<sequence>MSRLYNDKHRALQDLFNSREMADRVEEVALVTEVDEMAKGFIESRDMFFLTTVDERGRPTVSYKGGEAGSFVKVLDEKTLAFPSYDGNGMYYSMGNIQGHPEIGLLFIDFEKPYRIRVQGTAVASSDDPLLSEWQEAEMVVRVTVSELWQNCPRYVHRYQKVKDSRYIPKQECKTPVATWKRIDNMQDVLREHELNQVAEEGGTMPIEEWMEYIQSGDEKA</sequence>
<dbReference type="SUPFAM" id="SSF50475">
    <property type="entry name" value="FMN-binding split barrel"/>
    <property type="match status" value="1"/>
</dbReference>
<proteinExistence type="predicted"/>
<dbReference type="Pfam" id="PF01243">
    <property type="entry name" value="PNPOx_N"/>
    <property type="match status" value="1"/>
</dbReference>
<dbReference type="OrthoDB" id="9796486at2"/>
<evidence type="ECO:0000313" key="2">
    <source>
        <dbReference type="EMBL" id="SFK01712.1"/>
    </source>
</evidence>
<feature type="domain" description="Pyridoxamine 5'-phosphate oxidase N-terminal" evidence="1">
    <location>
        <begin position="36"/>
        <end position="134"/>
    </location>
</feature>
<dbReference type="EMBL" id="FOSH01000004">
    <property type="protein sequence ID" value="SFK01712.1"/>
    <property type="molecule type" value="Genomic_DNA"/>
</dbReference>
<dbReference type="RefSeq" id="WP_091711857.1">
    <property type="nucleotide sequence ID" value="NZ_FOSH01000004.1"/>
</dbReference>
<reference evidence="3" key="1">
    <citation type="submission" date="2016-10" db="EMBL/GenBank/DDBJ databases">
        <authorList>
            <person name="Varghese N."/>
            <person name="Submissions S."/>
        </authorList>
    </citation>
    <scope>NUCLEOTIDE SEQUENCE [LARGE SCALE GENOMIC DNA]</scope>
    <source>
        <strain evidence="3">DSM 11578</strain>
    </source>
</reference>
<dbReference type="AlphaFoldDB" id="A0A1I3W2P8"/>
<dbReference type="Proteomes" id="UP000198924">
    <property type="component" value="Unassembled WGS sequence"/>
</dbReference>
<dbReference type="Gene3D" id="2.30.110.10">
    <property type="entry name" value="Electron Transport, Fmn-binding Protein, Chain A"/>
    <property type="match status" value="1"/>
</dbReference>
<organism evidence="2 3">
    <name type="scientific">Methylophaga sulfidovorans</name>
    <dbReference type="NCBI Taxonomy" id="45496"/>
    <lineage>
        <taxon>Bacteria</taxon>
        <taxon>Pseudomonadati</taxon>
        <taxon>Pseudomonadota</taxon>
        <taxon>Gammaproteobacteria</taxon>
        <taxon>Thiotrichales</taxon>
        <taxon>Piscirickettsiaceae</taxon>
        <taxon>Methylophaga</taxon>
    </lineage>
</organism>
<dbReference type="PANTHER" id="PTHR42815:SF2">
    <property type="entry name" value="FAD-BINDING, PUTATIVE (AFU_ORTHOLOGUE AFUA_6G07600)-RELATED"/>
    <property type="match status" value="1"/>
</dbReference>
<dbReference type="InterPro" id="IPR011576">
    <property type="entry name" value="Pyridox_Oxase_N"/>
</dbReference>
<keyword evidence="3" id="KW-1185">Reference proteome</keyword>
<evidence type="ECO:0000313" key="3">
    <source>
        <dbReference type="Proteomes" id="UP000198924"/>
    </source>
</evidence>
<gene>
    <name evidence="2" type="ORF">SAMN04488079_1043</name>
</gene>